<feature type="domain" description="BTB" evidence="11">
    <location>
        <begin position="32"/>
        <end position="97"/>
    </location>
</feature>
<dbReference type="SMART" id="SM00355">
    <property type="entry name" value="ZnF_C2H2"/>
    <property type="match status" value="2"/>
</dbReference>
<keyword evidence="9" id="KW-0479">Metal-binding</keyword>
<evidence type="ECO:0000259" key="11">
    <source>
        <dbReference type="PROSITE" id="PS50097"/>
    </source>
</evidence>
<keyword evidence="3" id="KW-0221">Differentiation</keyword>
<dbReference type="GO" id="GO:0005634">
    <property type="term" value="C:nucleus"/>
    <property type="evidence" value="ECO:0007669"/>
    <property type="project" value="UniProtKB-SubCell"/>
</dbReference>
<comment type="function">
    <text evidence="8">Putative transcription factor required for axon growth and guidance in the central and peripheral nervous systems. Repels CNS axons away from the midline by promoting the expression of the midline repellent sli and its receptor robo.</text>
</comment>
<dbReference type="GO" id="GO:0016199">
    <property type="term" value="P:axon midline choice point recognition"/>
    <property type="evidence" value="ECO:0007669"/>
    <property type="project" value="UniProtKB-ARBA"/>
</dbReference>
<feature type="compositionally biased region" description="Low complexity" evidence="10">
    <location>
        <begin position="173"/>
        <end position="182"/>
    </location>
</feature>
<dbReference type="OrthoDB" id="407106at2759"/>
<evidence type="ECO:0000256" key="1">
    <source>
        <dbReference type="ARBA" id="ARBA00004123"/>
    </source>
</evidence>
<dbReference type="SUPFAM" id="SSF54695">
    <property type="entry name" value="POZ domain"/>
    <property type="match status" value="1"/>
</dbReference>
<keyword evidence="2" id="KW-0217">Developmental protein</keyword>
<evidence type="ECO:0000256" key="4">
    <source>
        <dbReference type="ARBA" id="ARBA00022902"/>
    </source>
</evidence>
<dbReference type="PANTHER" id="PTHR23110:SF111">
    <property type="entry name" value="LONGITUDINALS LACKING PROTEIN, ISOFORMS F_I_K_T"/>
    <property type="match status" value="1"/>
</dbReference>
<dbReference type="InterPro" id="IPR000210">
    <property type="entry name" value="BTB/POZ_dom"/>
</dbReference>
<dbReference type="GO" id="GO:0045476">
    <property type="term" value="P:nurse cell apoptotic process"/>
    <property type="evidence" value="ECO:0007669"/>
    <property type="project" value="UniProtKB-ARBA"/>
</dbReference>
<evidence type="ECO:0000256" key="7">
    <source>
        <dbReference type="ARBA" id="ARBA00023242"/>
    </source>
</evidence>
<evidence type="ECO:0000256" key="6">
    <source>
        <dbReference type="ARBA" id="ARBA00023163"/>
    </source>
</evidence>
<dbReference type="GO" id="GO:0007526">
    <property type="term" value="P:larval somatic muscle development"/>
    <property type="evidence" value="ECO:0007669"/>
    <property type="project" value="UniProtKB-ARBA"/>
</dbReference>
<dbReference type="PANTHER" id="PTHR23110">
    <property type="entry name" value="BTB DOMAIN TRANSCRIPTION FACTOR"/>
    <property type="match status" value="1"/>
</dbReference>
<dbReference type="EMBL" id="GAKP01012974">
    <property type="protein sequence ID" value="JAC45978.1"/>
    <property type="molecule type" value="Transcribed_RNA"/>
</dbReference>
<dbReference type="SUPFAM" id="SSF57667">
    <property type="entry name" value="beta-beta-alpha zinc fingers"/>
    <property type="match status" value="1"/>
</dbReference>
<dbReference type="PROSITE" id="PS50097">
    <property type="entry name" value="BTB"/>
    <property type="match status" value="1"/>
</dbReference>
<dbReference type="PROSITE" id="PS50157">
    <property type="entry name" value="ZINC_FINGER_C2H2_2"/>
    <property type="match status" value="1"/>
</dbReference>
<dbReference type="GO" id="GO:0048813">
    <property type="term" value="P:dendrite morphogenesis"/>
    <property type="evidence" value="ECO:0007669"/>
    <property type="project" value="UniProtKB-ARBA"/>
</dbReference>
<dbReference type="Pfam" id="PF00651">
    <property type="entry name" value="BTB"/>
    <property type="match status" value="1"/>
</dbReference>
<evidence type="ECO:0000256" key="5">
    <source>
        <dbReference type="ARBA" id="ARBA00023015"/>
    </source>
</evidence>
<keyword evidence="4" id="KW-0524">Neurogenesis</keyword>
<feature type="region of interest" description="Disordered" evidence="10">
    <location>
        <begin position="365"/>
        <end position="389"/>
    </location>
</feature>
<dbReference type="GO" id="GO:0006357">
    <property type="term" value="P:regulation of transcription by RNA polymerase II"/>
    <property type="evidence" value="ECO:0007669"/>
    <property type="project" value="TreeGrafter"/>
</dbReference>
<evidence type="ECO:0000256" key="2">
    <source>
        <dbReference type="ARBA" id="ARBA00022473"/>
    </source>
</evidence>
<dbReference type="Gene3D" id="3.30.160.60">
    <property type="entry name" value="Classic Zinc Finger"/>
    <property type="match status" value="1"/>
</dbReference>
<dbReference type="GO" id="GO:0008406">
    <property type="term" value="P:gonad development"/>
    <property type="evidence" value="ECO:0007669"/>
    <property type="project" value="UniProtKB-ARBA"/>
</dbReference>
<proteinExistence type="predicted"/>
<keyword evidence="7" id="KW-0539">Nucleus</keyword>
<accession>A0A034VWQ9</accession>
<dbReference type="GO" id="GO:0035167">
    <property type="term" value="P:larval lymph gland hemopoiesis"/>
    <property type="evidence" value="ECO:0007669"/>
    <property type="project" value="UniProtKB-ARBA"/>
</dbReference>
<dbReference type="InterPro" id="IPR051095">
    <property type="entry name" value="Dros_DevTransReg"/>
</dbReference>
<dbReference type="FunFam" id="3.30.710.10:FF:000091">
    <property type="entry name" value="Lola, isoform F"/>
    <property type="match status" value="1"/>
</dbReference>
<feature type="compositionally biased region" description="Low complexity" evidence="10">
    <location>
        <begin position="204"/>
        <end position="224"/>
    </location>
</feature>
<evidence type="ECO:0000256" key="8">
    <source>
        <dbReference type="ARBA" id="ARBA00037382"/>
    </source>
</evidence>
<protein>
    <submittedName>
        <fullName evidence="13">Longitudinals lacking protein, isoforms H/M/V</fullName>
    </submittedName>
</protein>
<keyword evidence="9" id="KW-0862">Zinc</keyword>
<keyword evidence="5" id="KW-0805">Transcription regulation</keyword>
<comment type="subcellular location">
    <subcellularLocation>
        <location evidence="1">Nucleus</location>
    </subcellularLocation>
</comment>
<dbReference type="CDD" id="cd18315">
    <property type="entry name" value="BTB_POZ_BAB-like"/>
    <property type="match status" value="1"/>
</dbReference>
<dbReference type="InterPro" id="IPR013087">
    <property type="entry name" value="Znf_C2H2_type"/>
</dbReference>
<organism evidence="13">
    <name type="scientific">Bactrocera dorsalis</name>
    <name type="common">Oriental fruit fly</name>
    <name type="synonym">Dacus dorsalis</name>
    <dbReference type="NCBI Taxonomy" id="27457"/>
    <lineage>
        <taxon>Eukaryota</taxon>
        <taxon>Metazoa</taxon>
        <taxon>Ecdysozoa</taxon>
        <taxon>Arthropoda</taxon>
        <taxon>Hexapoda</taxon>
        <taxon>Insecta</taxon>
        <taxon>Pterygota</taxon>
        <taxon>Neoptera</taxon>
        <taxon>Endopterygota</taxon>
        <taxon>Diptera</taxon>
        <taxon>Brachycera</taxon>
        <taxon>Muscomorpha</taxon>
        <taxon>Tephritoidea</taxon>
        <taxon>Tephritidae</taxon>
        <taxon>Bactrocera</taxon>
        <taxon>Bactrocera</taxon>
    </lineage>
</organism>
<feature type="domain" description="C2H2-type" evidence="12">
    <location>
        <begin position="467"/>
        <end position="494"/>
    </location>
</feature>
<feature type="region of interest" description="Disordered" evidence="10">
    <location>
        <begin position="314"/>
        <end position="334"/>
    </location>
</feature>
<evidence type="ECO:0000256" key="3">
    <source>
        <dbReference type="ARBA" id="ARBA00022782"/>
    </source>
</evidence>
<dbReference type="GO" id="GO:0007464">
    <property type="term" value="P:R3/R4 cell fate commitment"/>
    <property type="evidence" value="ECO:0007669"/>
    <property type="project" value="UniProtKB-ARBA"/>
</dbReference>
<dbReference type="GO" id="GO:0045467">
    <property type="term" value="P:R7 cell development"/>
    <property type="evidence" value="ECO:0007669"/>
    <property type="project" value="UniProtKB-ARBA"/>
</dbReference>
<evidence type="ECO:0000313" key="13">
    <source>
        <dbReference type="EMBL" id="JAC45978.1"/>
    </source>
</evidence>
<dbReference type="Gene3D" id="3.30.710.10">
    <property type="entry name" value="Potassium Channel Kv1.1, Chain A"/>
    <property type="match status" value="1"/>
</dbReference>
<dbReference type="InterPro" id="IPR036236">
    <property type="entry name" value="Znf_C2H2_sf"/>
</dbReference>
<dbReference type="InterPro" id="IPR011333">
    <property type="entry name" value="SKP1/BTB/POZ_sf"/>
</dbReference>
<dbReference type="SMART" id="SM00225">
    <property type="entry name" value="BTB"/>
    <property type="match status" value="1"/>
</dbReference>
<keyword evidence="9" id="KW-0863">Zinc-finger</keyword>
<sequence>MEDDQQFCLRWNNHQSTLISVFDTLLENQTLVDCTLAAEGKFLKAHKVVLSACSPFFATLLQQQYDKHPIFILKDVKYQELRAMMDYMYRGEVNISQDQLAALLKAAESLQIKGLSDNRSGSTPKTEQHRGLNVPGSGSSIGGGGKLSGYTLEQTQSKRPRVGPSPMETADISGSREGSSSPSRRRRKVRRRSVENAMSDIHDNSNSSQINQSSLQPQQQQQPQTNASLTGVGALAAATSSLPVSASALSTGSSGVLAATGSIVSTQGTTQQMTTNITKKTESVKGASDAMNSENIPTVGVVGTGDEQNVEHLKSEKSNHKQKSSAPGVAGKETAEMVIEPKSEYEEEGNEETVEDLTLDDEEMGMDDLDQNAGTSQAGEGSSQGYAPWQHDRSQDELLLAPQEAQQRDPQENYWALSIKSVTSLNNIAWKEILKKRHSAAASAQCTDSFNEEKHDALTLSSITDPHICPRCDKMYAYKKNLSRHLRFECGKQPSERCPHCSYITRYRHSLNTHMKSQHTEIDRAQAQTEHT</sequence>
<dbReference type="AlphaFoldDB" id="A0A034VWQ9"/>
<evidence type="ECO:0000256" key="9">
    <source>
        <dbReference type="PROSITE-ProRule" id="PRU00042"/>
    </source>
</evidence>
<feature type="compositionally biased region" description="Polar residues" evidence="10">
    <location>
        <begin position="372"/>
        <end position="385"/>
    </location>
</feature>
<keyword evidence="6" id="KW-0804">Transcription</keyword>
<dbReference type="GO" id="GO:0008270">
    <property type="term" value="F:zinc ion binding"/>
    <property type="evidence" value="ECO:0007669"/>
    <property type="project" value="UniProtKB-KW"/>
</dbReference>
<evidence type="ECO:0000259" key="12">
    <source>
        <dbReference type="PROSITE" id="PS50157"/>
    </source>
</evidence>
<name>A0A034VWQ9_BACDO</name>
<evidence type="ECO:0000256" key="10">
    <source>
        <dbReference type="SAM" id="MobiDB-lite"/>
    </source>
</evidence>
<gene>
    <name evidence="13" type="primary">LOLA2</name>
</gene>
<feature type="region of interest" description="Disordered" evidence="10">
    <location>
        <begin position="115"/>
        <end position="227"/>
    </location>
</feature>
<reference evidence="13" key="1">
    <citation type="journal article" date="2014" name="BMC Genomics">
        <title>Characterizing the developmental transcriptome of the oriental fruit fly, Bactrocera dorsalis (Diptera: Tephritidae) through comparative genomic analysis with Drosophila melanogaster utilizing modENCODE datasets.</title>
        <authorList>
            <person name="Geib S.M."/>
            <person name="Calla B."/>
            <person name="Hall B."/>
            <person name="Hou S."/>
            <person name="Manoukis N.C."/>
        </authorList>
    </citation>
    <scope>NUCLEOTIDE SEQUENCE</scope>
    <source>
        <strain evidence="13">Punador</strain>
    </source>
</reference>